<feature type="transmembrane region" description="Helical" evidence="6">
    <location>
        <begin position="288"/>
        <end position="306"/>
    </location>
</feature>
<dbReference type="PANTHER" id="PTHR23507:SF1">
    <property type="entry name" value="FI18259P1-RELATED"/>
    <property type="match status" value="1"/>
</dbReference>
<proteinExistence type="predicted"/>
<dbReference type="SUPFAM" id="SSF103473">
    <property type="entry name" value="MFS general substrate transporter"/>
    <property type="match status" value="1"/>
</dbReference>
<dbReference type="InterPro" id="IPR036259">
    <property type="entry name" value="MFS_trans_sf"/>
</dbReference>
<dbReference type="Proteomes" id="UP000094527">
    <property type="component" value="Unassembled WGS sequence"/>
</dbReference>
<evidence type="ECO:0000256" key="2">
    <source>
        <dbReference type="ARBA" id="ARBA00022692"/>
    </source>
</evidence>
<gene>
    <name evidence="7" type="ORF">Ocin01_06032</name>
</gene>
<comment type="subcellular location">
    <subcellularLocation>
        <location evidence="1">Membrane</location>
        <topology evidence="1">Multi-pass membrane protein</topology>
    </subcellularLocation>
</comment>
<evidence type="ECO:0000256" key="6">
    <source>
        <dbReference type="SAM" id="Phobius"/>
    </source>
</evidence>
<dbReference type="GO" id="GO:0016020">
    <property type="term" value="C:membrane"/>
    <property type="evidence" value="ECO:0007669"/>
    <property type="project" value="UniProtKB-SubCell"/>
</dbReference>
<protein>
    <submittedName>
        <fullName evidence="7">Proton-coupled folate transporter</fullName>
    </submittedName>
</protein>
<organism evidence="7 8">
    <name type="scientific">Orchesella cincta</name>
    <name type="common">Springtail</name>
    <name type="synonym">Podura cincta</name>
    <dbReference type="NCBI Taxonomy" id="48709"/>
    <lineage>
        <taxon>Eukaryota</taxon>
        <taxon>Metazoa</taxon>
        <taxon>Ecdysozoa</taxon>
        <taxon>Arthropoda</taxon>
        <taxon>Hexapoda</taxon>
        <taxon>Collembola</taxon>
        <taxon>Entomobryomorpha</taxon>
        <taxon>Entomobryoidea</taxon>
        <taxon>Orchesellidae</taxon>
        <taxon>Orchesellinae</taxon>
        <taxon>Orchesella</taxon>
    </lineage>
</organism>
<dbReference type="Gene3D" id="1.20.1250.20">
    <property type="entry name" value="MFS general substrate transporter like domains"/>
    <property type="match status" value="1"/>
</dbReference>
<name>A0A1D2N5T9_ORCCI</name>
<evidence type="ECO:0000256" key="5">
    <source>
        <dbReference type="SAM" id="MobiDB-lite"/>
    </source>
</evidence>
<dbReference type="OMA" id="GRIAISM"/>
<dbReference type="EMBL" id="LJIJ01000194">
    <property type="protein sequence ID" value="ODN00650.1"/>
    <property type="molecule type" value="Genomic_DNA"/>
</dbReference>
<feature type="transmembrane region" description="Helical" evidence="6">
    <location>
        <begin position="53"/>
        <end position="71"/>
    </location>
</feature>
<keyword evidence="2 6" id="KW-0812">Transmembrane</keyword>
<evidence type="ECO:0000256" key="4">
    <source>
        <dbReference type="ARBA" id="ARBA00023136"/>
    </source>
</evidence>
<feature type="transmembrane region" description="Helical" evidence="6">
    <location>
        <begin position="83"/>
        <end position="108"/>
    </location>
</feature>
<evidence type="ECO:0000256" key="3">
    <source>
        <dbReference type="ARBA" id="ARBA00022989"/>
    </source>
</evidence>
<sequence>MQNARSPLYKKEEEEIQKVISEIGVWSEFIENFFPIAFSLFVGNWTDVYGVKIPFLLTISGVVFRYVGLLICTQYESWGAEIVVLFAVLPGSLTGGRIAISMLVYSFVAITSSNEDRTFRVGVLTAVRTFGRSAGSALGGHLKRSGKDYVYIFGLGGGVALAGFLYILLLMPNPKKGSNPLGFKQSKCDSFKNLFNLRSIIVAAKAFLMKREYGIREQLYLLVIILIFTMAPMQGEDSVLLLFVRNKLNWSTADYSTYGTFRMLIAFGGGLISIGILVKWLNIADWKLGVISCISQIAGSFVYAFAHKDYMMYVAPAVDILNGTMIIAARTMISKVIPIPEMGKVNSFVAVIDSTTPLWGNPMYNAIYRGTLENFPGAFFCVSAALTLPPLVLFSYFGGTNKGIPVEEQAARRARGNDLPAASPLPNSPAITAE</sequence>
<dbReference type="GO" id="GO:0022857">
    <property type="term" value="F:transmembrane transporter activity"/>
    <property type="evidence" value="ECO:0007669"/>
    <property type="project" value="TreeGrafter"/>
</dbReference>
<comment type="caution">
    <text evidence="7">The sequence shown here is derived from an EMBL/GenBank/DDBJ whole genome shotgun (WGS) entry which is preliminary data.</text>
</comment>
<reference evidence="7 8" key="1">
    <citation type="journal article" date="2016" name="Genome Biol. Evol.">
        <title>Gene Family Evolution Reflects Adaptation to Soil Environmental Stressors in the Genome of the Collembolan Orchesella cincta.</title>
        <authorList>
            <person name="Faddeeva-Vakhrusheva A."/>
            <person name="Derks M.F."/>
            <person name="Anvar S.Y."/>
            <person name="Agamennone V."/>
            <person name="Suring W."/>
            <person name="Smit S."/>
            <person name="van Straalen N.M."/>
            <person name="Roelofs D."/>
        </authorList>
    </citation>
    <scope>NUCLEOTIDE SEQUENCE [LARGE SCALE GENOMIC DNA]</scope>
    <source>
        <tissue evidence="7">Mixed pool</tissue>
    </source>
</reference>
<evidence type="ECO:0000256" key="1">
    <source>
        <dbReference type="ARBA" id="ARBA00004141"/>
    </source>
</evidence>
<feature type="transmembrane region" description="Helical" evidence="6">
    <location>
        <begin position="219"/>
        <end position="243"/>
    </location>
</feature>
<feature type="transmembrane region" description="Helical" evidence="6">
    <location>
        <begin position="149"/>
        <end position="169"/>
    </location>
</feature>
<keyword evidence="3 6" id="KW-1133">Transmembrane helix</keyword>
<evidence type="ECO:0000313" key="7">
    <source>
        <dbReference type="EMBL" id="ODN00650.1"/>
    </source>
</evidence>
<feature type="transmembrane region" description="Helical" evidence="6">
    <location>
        <begin position="263"/>
        <end position="281"/>
    </location>
</feature>
<feature type="compositionally biased region" description="Low complexity" evidence="5">
    <location>
        <begin position="419"/>
        <end position="434"/>
    </location>
</feature>
<keyword evidence="4 6" id="KW-0472">Membrane</keyword>
<keyword evidence="8" id="KW-1185">Reference proteome</keyword>
<evidence type="ECO:0000313" key="8">
    <source>
        <dbReference type="Proteomes" id="UP000094527"/>
    </source>
</evidence>
<dbReference type="OrthoDB" id="3026777at2759"/>
<dbReference type="PANTHER" id="PTHR23507">
    <property type="entry name" value="ZGC:174356"/>
    <property type="match status" value="1"/>
</dbReference>
<feature type="region of interest" description="Disordered" evidence="5">
    <location>
        <begin position="413"/>
        <end position="434"/>
    </location>
</feature>
<dbReference type="AlphaFoldDB" id="A0A1D2N5T9"/>
<accession>A0A1D2N5T9</accession>